<organism evidence="2 3">
    <name type="scientific">bacterium (Candidatus Blackallbacteria) CG17_big_fil_post_rev_8_21_14_2_50_48_46</name>
    <dbReference type="NCBI Taxonomy" id="2014261"/>
    <lineage>
        <taxon>Bacteria</taxon>
        <taxon>Candidatus Blackallbacteria</taxon>
    </lineage>
</organism>
<evidence type="ECO:0008006" key="4">
    <source>
        <dbReference type="Google" id="ProtNLM"/>
    </source>
</evidence>
<dbReference type="EMBL" id="PFFQ01000032">
    <property type="protein sequence ID" value="PIW16959.1"/>
    <property type="molecule type" value="Genomic_DNA"/>
</dbReference>
<dbReference type="AlphaFoldDB" id="A0A2M7G575"/>
<feature type="transmembrane region" description="Helical" evidence="1">
    <location>
        <begin position="127"/>
        <end position="148"/>
    </location>
</feature>
<proteinExistence type="predicted"/>
<sequence length="263" mass="31084">MSVLKHYGGIYREYVNNCFAAAMSYRLHFVLLIVMDLVFYATILGSVDFLFAHLSQIGPWGRSEFMFFMAFMIAVEHLHMTFVSENFWEFSYDIRTGRLDFILIKPVAALFVIFFRSMRPGTLLNGFFTWYFLWYYGQILHFSAWQWLLLPPLVLLGLALLTSIEILLCMSMFWIVESMGINFMRMQFQQVSRWPDFVYQYFAQKFFSFVIPVLLVGSAPVRFLFNPVEWQGLVWMGFLLLLCWFLIGFFWRKGLASYESASS</sequence>
<evidence type="ECO:0000313" key="3">
    <source>
        <dbReference type="Proteomes" id="UP000231019"/>
    </source>
</evidence>
<name>A0A2M7G575_9BACT</name>
<comment type="caution">
    <text evidence="2">The sequence shown here is derived from an EMBL/GenBank/DDBJ whole genome shotgun (WGS) entry which is preliminary data.</text>
</comment>
<dbReference type="PANTHER" id="PTHR36833">
    <property type="entry name" value="SLR0610 PROTEIN-RELATED"/>
    <property type="match status" value="1"/>
</dbReference>
<reference evidence="2 3" key="1">
    <citation type="submission" date="2017-09" db="EMBL/GenBank/DDBJ databases">
        <title>Depth-based differentiation of microbial function through sediment-hosted aquifers and enrichment of novel symbionts in the deep terrestrial subsurface.</title>
        <authorList>
            <person name="Probst A.J."/>
            <person name="Ladd B."/>
            <person name="Jarett J.K."/>
            <person name="Geller-Mcgrath D.E."/>
            <person name="Sieber C.M."/>
            <person name="Emerson J.B."/>
            <person name="Anantharaman K."/>
            <person name="Thomas B.C."/>
            <person name="Malmstrom R."/>
            <person name="Stieglmeier M."/>
            <person name="Klingl A."/>
            <person name="Woyke T."/>
            <person name="Ryan C.M."/>
            <person name="Banfield J.F."/>
        </authorList>
    </citation>
    <scope>NUCLEOTIDE SEQUENCE [LARGE SCALE GENOMIC DNA]</scope>
    <source>
        <strain evidence="2">CG17_big_fil_post_rev_8_21_14_2_50_48_46</strain>
    </source>
</reference>
<feature type="transmembrane region" description="Helical" evidence="1">
    <location>
        <begin position="96"/>
        <end position="115"/>
    </location>
</feature>
<feature type="transmembrane region" description="Helical" evidence="1">
    <location>
        <begin position="154"/>
        <end position="176"/>
    </location>
</feature>
<accession>A0A2M7G575</accession>
<dbReference type="Proteomes" id="UP000231019">
    <property type="component" value="Unassembled WGS sequence"/>
</dbReference>
<dbReference type="Pfam" id="PF06182">
    <property type="entry name" value="ABC2_membrane_6"/>
    <property type="match status" value="1"/>
</dbReference>
<dbReference type="InterPro" id="IPR010390">
    <property type="entry name" value="ABC-2_transporter-like"/>
</dbReference>
<feature type="transmembrane region" description="Helical" evidence="1">
    <location>
        <begin position="197"/>
        <end position="221"/>
    </location>
</feature>
<keyword evidence="1" id="KW-0472">Membrane</keyword>
<feature type="transmembrane region" description="Helical" evidence="1">
    <location>
        <begin position="29"/>
        <end position="53"/>
    </location>
</feature>
<gene>
    <name evidence="2" type="ORF">COW36_10820</name>
</gene>
<keyword evidence="1" id="KW-0812">Transmembrane</keyword>
<keyword evidence="1" id="KW-1133">Transmembrane helix</keyword>
<feature type="transmembrane region" description="Helical" evidence="1">
    <location>
        <begin position="65"/>
        <end position="84"/>
    </location>
</feature>
<feature type="transmembrane region" description="Helical" evidence="1">
    <location>
        <begin position="233"/>
        <end position="251"/>
    </location>
</feature>
<evidence type="ECO:0000313" key="2">
    <source>
        <dbReference type="EMBL" id="PIW16959.1"/>
    </source>
</evidence>
<dbReference type="PANTHER" id="PTHR36833:SF1">
    <property type="entry name" value="INTEGRAL MEMBRANE TRANSPORT PROTEIN"/>
    <property type="match status" value="1"/>
</dbReference>
<evidence type="ECO:0000256" key="1">
    <source>
        <dbReference type="SAM" id="Phobius"/>
    </source>
</evidence>
<protein>
    <recommendedName>
        <fullName evidence="4">ABC transporter permease</fullName>
    </recommendedName>
</protein>